<organism evidence="9 10">
    <name type="scientific">Rothia amarae</name>
    <dbReference type="NCBI Taxonomy" id="169480"/>
    <lineage>
        <taxon>Bacteria</taxon>
        <taxon>Bacillati</taxon>
        <taxon>Actinomycetota</taxon>
        <taxon>Actinomycetes</taxon>
        <taxon>Micrococcales</taxon>
        <taxon>Micrococcaceae</taxon>
        <taxon>Rothia</taxon>
    </lineage>
</organism>
<sequence length="325" mass="36700">MAETNDFPAWHPAALGEHEDLPGRGNTSGAPSDSVGTPYTGKATPSAAPSEKENSQKKLLTAYSASQKLSGARPRKRYREGYKKGFRKPKTNPKSPFAPAFGAEPPEKIPQKKRTSSSVQFRADSRLAETESPLIQGNTSRGQRRGRSREPESEFTQAKNIVLNQLAASAKSRAQLEKKLRDKEISEDTAQDVLDRFEAVKLINDEEFAHMYVRTRANVKKLSKTAIRRELREKGVNGELAEVALEQRTEEDERADAHELVRKKMRPSMDFFDRKEKDKIMRRLVSMLARKGYPSSMAFSVVKEEINRFIEDNGIESADTDDYFF</sequence>
<dbReference type="InterPro" id="IPR036388">
    <property type="entry name" value="WH-like_DNA-bd_sf"/>
</dbReference>
<comment type="subcellular location">
    <subcellularLocation>
        <location evidence="1 5">Cytoplasm</location>
    </subcellularLocation>
</comment>
<dbReference type="GO" id="GO:0005737">
    <property type="term" value="C:cytoplasm"/>
    <property type="evidence" value="ECO:0007669"/>
    <property type="project" value="UniProtKB-SubCell"/>
</dbReference>
<dbReference type="KEGG" id="rama:IDM48_07925"/>
<keyword evidence="10" id="KW-1185">Reference proteome</keyword>
<dbReference type="EMBL" id="CP061538">
    <property type="protein sequence ID" value="QNV39326.1"/>
    <property type="molecule type" value="Genomic_DNA"/>
</dbReference>
<evidence type="ECO:0000313" key="9">
    <source>
        <dbReference type="EMBL" id="QNV39326.1"/>
    </source>
</evidence>
<feature type="compositionally biased region" description="Basic residues" evidence="6">
    <location>
        <begin position="73"/>
        <end position="91"/>
    </location>
</feature>
<feature type="region of interest" description="Disordered" evidence="6">
    <location>
        <begin position="1"/>
        <end position="160"/>
    </location>
</feature>
<dbReference type="RefSeq" id="WP_190616859.1">
    <property type="nucleotide sequence ID" value="NZ_CP061538.1"/>
</dbReference>
<feature type="domain" description="RecX first three-helical" evidence="8">
    <location>
        <begin position="158"/>
        <end position="196"/>
    </location>
</feature>
<evidence type="ECO:0000256" key="1">
    <source>
        <dbReference type="ARBA" id="ARBA00004496"/>
    </source>
</evidence>
<dbReference type="Gene3D" id="1.10.10.10">
    <property type="entry name" value="Winged helix-like DNA-binding domain superfamily/Winged helix DNA-binding domain"/>
    <property type="match status" value="2"/>
</dbReference>
<feature type="domain" description="RecX second three-helical" evidence="7">
    <location>
        <begin position="204"/>
        <end position="245"/>
    </location>
</feature>
<dbReference type="InterPro" id="IPR053926">
    <property type="entry name" value="RecX_HTH_1st"/>
</dbReference>
<dbReference type="PANTHER" id="PTHR33602">
    <property type="entry name" value="REGULATORY PROTEIN RECX FAMILY PROTEIN"/>
    <property type="match status" value="1"/>
</dbReference>
<dbReference type="AlphaFoldDB" id="A0A7H2BI30"/>
<dbReference type="Pfam" id="PF21982">
    <property type="entry name" value="RecX_HTH1"/>
    <property type="match status" value="1"/>
</dbReference>
<comment type="similarity">
    <text evidence="2 5">Belongs to the RecX family.</text>
</comment>
<evidence type="ECO:0000259" key="8">
    <source>
        <dbReference type="Pfam" id="PF21982"/>
    </source>
</evidence>
<dbReference type="InterPro" id="IPR003783">
    <property type="entry name" value="Regulatory_RecX"/>
</dbReference>
<keyword evidence="4 5" id="KW-0963">Cytoplasm</keyword>
<comment type="function">
    <text evidence="5">Modulates RecA activity.</text>
</comment>
<proteinExistence type="inferred from homology"/>
<dbReference type="Proteomes" id="UP000516421">
    <property type="component" value="Chromosome"/>
</dbReference>
<evidence type="ECO:0000259" key="7">
    <source>
        <dbReference type="Pfam" id="PF02631"/>
    </source>
</evidence>
<name>A0A7H2BI30_9MICC</name>
<evidence type="ECO:0000256" key="5">
    <source>
        <dbReference type="HAMAP-Rule" id="MF_01114"/>
    </source>
</evidence>
<dbReference type="HAMAP" id="MF_01114">
    <property type="entry name" value="RecX"/>
    <property type="match status" value="1"/>
</dbReference>
<gene>
    <name evidence="5" type="primary">recX</name>
    <name evidence="9" type="ORF">IDM48_07925</name>
</gene>
<protein>
    <recommendedName>
        <fullName evidence="3 5">Regulatory protein RecX</fullName>
    </recommendedName>
</protein>
<evidence type="ECO:0000256" key="6">
    <source>
        <dbReference type="SAM" id="MobiDB-lite"/>
    </source>
</evidence>
<evidence type="ECO:0000256" key="2">
    <source>
        <dbReference type="ARBA" id="ARBA00009695"/>
    </source>
</evidence>
<dbReference type="InterPro" id="IPR053924">
    <property type="entry name" value="RecX_HTH_2nd"/>
</dbReference>
<reference evidence="9 10" key="1">
    <citation type="submission" date="2020-09" db="EMBL/GenBank/DDBJ databases">
        <title>Investigation of environmental microbe.</title>
        <authorList>
            <person name="Ou Y."/>
            <person name="Kang Q."/>
        </authorList>
    </citation>
    <scope>NUCLEOTIDE SEQUENCE [LARGE SCALE GENOMIC DNA]</scope>
    <source>
        <strain evidence="9 10">KJZ-9</strain>
    </source>
</reference>
<dbReference type="GO" id="GO:0006282">
    <property type="term" value="P:regulation of DNA repair"/>
    <property type="evidence" value="ECO:0007669"/>
    <property type="project" value="UniProtKB-UniRule"/>
</dbReference>
<dbReference type="Pfam" id="PF02631">
    <property type="entry name" value="RecX_HTH2"/>
    <property type="match status" value="1"/>
</dbReference>
<accession>A0A7H2BI30</accession>
<evidence type="ECO:0000256" key="3">
    <source>
        <dbReference type="ARBA" id="ARBA00018111"/>
    </source>
</evidence>
<evidence type="ECO:0000256" key="4">
    <source>
        <dbReference type="ARBA" id="ARBA00022490"/>
    </source>
</evidence>
<evidence type="ECO:0000313" key="10">
    <source>
        <dbReference type="Proteomes" id="UP000516421"/>
    </source>
</evidence>
<feature type="compositionally biased region" description="Polar residues" evidence="6">
    <location>
        <begin position="25"/>
        <end position="37"/>
    </location>
</feature>
<dbReference type="PANTHER" id="PTHR33602:SF1">
    <property type="entry name" value="REGULATORY PROTEIN RECX FAMILY PROTEIN"/>
    <property type="match status" value="1"/>
</dbReference>